<sequence length="115" mass="12900">MDSRLTQLQITFRWDILQPNRRRGEITHLPTTNGINKQNTQTSFSCSFVSVHPSSVFLSVRGSMSEEEIGFRCRGLPSELLANSISPMLVAYKIHKYTTASPQCTIAIEDINGII</sequence>
<keyword evidence="2" id="KW-1185">Reference proteome</keyword>
<reference evidence="1 2" key="1">
    <citation type="submission" date="2023-09" db="EMBL/GenBank/DDBJ databases">
        <title>Nesidiocoris tenuis whole genome shotgun sequence.</title>
        <authorList>
            <person name="Shibata T."/>
            <person name="Shimoda M."/>
            <person name="Kobayashi T."/>
            <person name="Uehara T."/>
        </authorList>
    </citation>
    <scope>NUCLEOTIDE SEQUENCE [LARGE SCALE GENOMIC DNA]</scope>
    <source>
        <strain evidence="1 2">Japan</strain>
    </source>
</reference>
<organism evidence="1 2">
    <name type="scientific">Nesidiocoris tenuis</name>
    <dbReference type="NCBI Taxonomy" id="355587"/>
    <lineage>
        <taxon>Eukaryota</taxon>
        <taxon>Metazoa</taxon>
        <taxon>Ecdysozoa</taxon>
        <taxon>Arthropoda</taxon>
        <taxon>Hexapoda</taxon>
        <taxon>Insecta</taxon>
        <taxon>Pterygota</taxon>
        <taxon>Neoptera</taxon>
        <taxon>Paraneoptera</taxon>
        <taxon>Hemiptera</taxon>
        <taxon>Heteroptera</taxon>
        <taxon>Panheteroptera</taxon>
        <taxon>Cimicomorpha</taxon>
        <taxon>Miridae</taxon>
        <taxon>Dicyphina</taxon>
        <taxon>Nesidiocoris</taxon>
    </lineage>
</organism>
<dbReference type="EMBL" id="AP028913">
    <property type="protein sequence ID" value="BES94560.1"/>
    <property type="molecule type" value="Genomic_DNA"/>
</dbReference>
<gene>
    <name evidence="1" type="ORF">NTJ_07369</name>
</gene>
<evidence type="ECO:0000313" key="1">
    <source>
        <dbReference type="EMBL" id="BES94560.1"/>
    </source>
</evidence>
<proteinExistence type="predicted"/>
<evidence type="ECO:0000313" key="2">
    <source>
        <dbReference type="Proteomes" id="UP001307889"/>
    </source>
</evidence>
<name>A0ABN7AUF2_9HEMI</name>
<dbReference type="Proteomes" id="UP001307889">
    <property type="component" value="Chromosome 5"/>
</dbReference>
<protein>
    <submittedName>
        <fullName evidence="1">Uncharacterized protein</fullName>
    </submittedName>
</protein>
<accession>A0ABN7AUF2</accession>